<dbReference type="InParanoid" id="D7SXK5"/>
<dbReference type="HOGENOM" id="CLU_1558025_0_0_1"/>
<dbReference type="GO" id="GO:0005634">
    <property type="term" value="C:nucleus"/>
    <property type="evidence" value="ECO:0007669"/>
    <property type="project" value="UniProtKB-SubCell"/>
</dbReference>
<protein>
    <submittedName>
        <fullName evidence="4">Uncharacterized protein</fullName>
    </submittedName>
</protein>
<keyword evidence="5" id="KW-1185">Reference proteome</keyword>
<evidence type="ECO:0000256" key="2">
    <source>
        <dbReference type="ARBA" id="ARBA00023242"/>
    </source>
</evidence>
<reference evidence="5" key="1">
    <citation type="journal article" date="2007" name="Nature">
        <title>The grapevine genome sequence suggests ancestral hexaploidization in major angiosperm phyla.</title>
        <authorList>
            <consortium name="The French-Italian Public Consortium for Grapevine Genome Characterization."/>
            <person name="Jaillon O."/>
            <person name="Aury J.-M."/>
            <person name="Noel B."/>
            <person name="Policriti A."/>
            <person name="Clepet C."/>
            <person name="Casagrande A."/>
            <person name="Choisne N."/>
            <person name="Aubourg S."/>
            <person name="Vitulo N."/>
            <person name="Jubin C."/>
            <person name="Vezzi A."/>
            <person name="Legeai F."/>
            <person name="Hugueney P."/>
            <person name="Dasilva C."/>
            <person name="Horner D."/>
            <person name="Mica E."/>
            <person name="Jublot D."/>
            <person name="Poulain J."/>
            <person name="Bruyere C."/>
            <person name="Billault A."/>
            <person name="Segurens B."/>
            <person name="Gouyvenoux M."/>
            <person name="Ugarte E."/>
            <person name="Cattonaro F."/>
            <person name="Anthouard V."/>
            <person name="Vico V."/>
            <person name="Del Fabbro C."/>
            <person name="Alaux M."/>
            <person name="Di Gaspero G."/>
            <person name="Dumas V."/>
            <person name="Felice N."/>
            <person name="Paillard S."/>
            <person name="Juman I."/>
            <person name="Moroldo M."/>
            <person name="Scalabrin S."/>
            <person name="Canaguier A."/>
            <person name="Le Clainche I."/>
            <person name="Malacrida G."/>
            <person name="Durand E."/>
            <person name="Pesole G."/>
            <person name="Laucou V."/>
            <person name="Chatelet P."/>
            <person name="Merdinoglu D."/>
            <person name="Delledonne M."/>
            <person name="Pezzotti M."/>
            <person name="Lecharny A."/>
            <person name="Scarpelli C."/>
            <person name="Artiguenave F."/>
            <person name="Pe M.E."/>
            <person name="Valle G."/>
            <person name="Morgante M."/>
            <person name="Caboche M."/>
            <person name="Adam-Blondon A.-F."/>
            <person name="Weissenbach J."/>
            <person name="Quetier F."/>
            <person name="Wincker P."/>
        </authorList>
    </citation>
    <scope>NUCLEOTIDE SEQUENCE [LARGE SCALE GENOMIC DNA]</scope>
    <source>
        <strain evidence="5">cv. Pinot noir / PN40024</strain>
    </source>
</reference>
<dbReference type="PANTHER" id="PTHR33172:SF91">
    <property type="entry name" value="PROTEIN OXIDATIVE STRESS 3 LIKE 5"/>
    <property type="match status" value="1"/>
</dbReference>
<dbReference type="PANTHER" id="PTHR33172">
    <property type="entry name" value="OS08G0516900 PROTEIN"/>
    <property type="match status" value="1"/>
</dbReference>
<name>D7SXK5_VITVI</name>
<evidence type="ECO:0000313" key="4">
    <source>
        <dbReference type="EMBL" id="CBI22302.3"/>
    </source>
</evidence>
<gene>
    <name evidence="4" type="ordered locus">VIT_01s0113g00410</name>
</gene>
<dbReference type="STRING" id="29760.D7SXK5"/>
<dbReference type="InterPro" id="IPR051992">
    <property type="entry name" value="OxStress_Response_Reg"/>
</dbReference>
<dbReference type="OMA" id="EDHKFSY"/>
<dbReference type="EMBL" id="FN595240">
    <property type="protein sequence ID" value="CBI22302.3"/>
    <property type="molecule type" value="Genomic_DNA"/>
</dbReference>
<evidence type="ECO:0000256" key="1">
    <source>
        <dbReference type="ARBA" id="ARBA00004123"/>
    </source>
</evidence>
<feature type="region of interest" description="Disordered" evidence="3">
    <location>
        <begin position="147"/>
        <end position="172"/>
    </location>
</feature>
<dbReference type="eggNOG" id="KOG4210">
    <property type="taxonomic scope" value="Eukaryota"/>
</dbReference>
<evidence type="ECO:0000313" key="5">
    <source>
        <dbReference type="Proteomes" id="UP000009183"/>
    </source>
</evidence>
<dbReference type="AlphaFoldDB" id="D7SXK5"/>
<keyword evidence="2" id="KW-0539">Nucleus</keyword>
<dbReference type="PaxDb" id="29760-VIT_01s0113g00410.t01"/>
<dbReference type="GO" id="GO:0006950">
    <property type="term" value="P:response to stress"/>
    <property type="evidence" value="ECO:0007669"/>
    <property type="project" value="UniProtKB-ARBA"/>
</dbReference>
<organism evidence="4 5">
    <name type="scientific">Vitis vinifera</name>
    <name type="common">Grape</name>
    <dbReference type="NCBI Taxonomy" id="29760"/>
    <lineage>
        <taxon>Eukaryota</taxon>
        <taxon>Viridiplantae</taxon>
        <taxon>Streptophyta</taxon>
        <taxon>Embryophyta</taxon>
        <taxon>Tracheophyta</taxon>
        <taxon>Spermatophyta</taxon>
        <taxon>Magnoliopsida</taxon>
        <taxon>eudicotyledons</taxon>
        <taxon>Gunneridae</taxon>
        <taxon>Pentapetalae</taxon>
        <taxon>rosids</taxon>
        <taxon>Vitales</taxon>
        <taxon>Vitaceae</taxon>
        <taxon>Viteae</taxon>
        <taxon>Vitis</taxon>
    </lineage>
</organism>
<proteinExistence type="predicted"/>
<feature type="compositionally biased region" description="Acidic residues" evidence="3">
    <location>
        <begin position="42"/>
        <end position="51"/>
    </location>
</feature>
<sequence length="172" mass="19192">MSFSFRSKYVSQVVARETKWGFLSKSKKLEESSKTSSLGNLNEDEDDEEDNVISSSGGGGNNIVSTNTGFGSLGSLEGSLPIKRGLSNCFTGRSKSFSNLLDVNTVADFQKEDNPFNKKRRTLIAYKLLRKNSGFYSWKNPNSMALLTVEEDPNQENNSSEDKEEDKEQKLH</sequence>
<accession>D7SXK5</accession>
<dbReference type="Proteomes" id="UP000009183">
    <property type="component" value="Chromosome 1"/>
</dbReference>
<evidence type="ECO:0000256" key="3">
    <source>
        <dbReference type="SAM" id="MobiDB-lite"/>
    </source>
</evidence>
<feature type="region of interest" description="Disordered" evidence="3">
    <location>
        <begin position="28"/>
        <end position="60"/>
    </location>
</feature>
<comment type="subcellular location">
    <subcellularLocation>
        <location evidence="1">Nucleus</location>
    </subcellularLocation>
</comment>